<dbReference type="InterPro" id="IPR036034">
    <property type="entry name" value="PDZ_sf"/>
</dbReference>
<dbReference type="Gene3D" id="2.30.42.10">
    <property type="match status" value="1"/>
</dbReference>
<dbReference type="SUPFAM" id="SSF50156">
    <property type="entry name" value="PDZ domain-like"/>
    <property type="match status" value="1"/>
</dbReference>
<gene>
    <name evidence="2" type="ORF">GCM10009433_13500</name>
</gene>
<dbReference type="Gene3D" id="2.40.70.10">
    <property type="entry name" value="Acid Proteases"/>
    <property type="match status" value="1"/>
</dbReference>
<dbReference type="RefSeq" id="WP_224453889.1">
    <property type="nucleotide sequence ID" value="NZ_BAAAGG010000005.1"/>
</dbReference>
<comment type="caution">
    <text evidence="2">The sequence shown here is derived from an EMBL/GenBank/DDBJ whole genome shotgun (WGS) entry which is preliminary data.</text>
</comment>
<evidence type="ECO:0000313" key="2">
    <source>
        <dbReference type="EMBL" id="GAA0757343.1"/>
    </source>
</evidence>
<sequence length="443" mass="51033">MNKLKNRAIIFLIFAVCICSQLRSQDEFKFDDQDKRAVTLKFKSLNNLIILSASLNGESINFLVDTGVNKTKVFAQVKDSTVLEGAEFISLRSLGSSEPVKAYKTTDNKIDFGPLYGDNQEVYYITDPRYDLASKLGINVQGIIGYDFLKHFIFRLNYNRNSLRIYQHKKFNRKLRRFDKLEFRTIRNKPHLKLPVKFLDGSNKELVFLLDTGSGDAFWIFENDEITAPEHSFEDYVGYGLELVISGKRSKLKTVNIGDYDLEMPRVAFIDSTSAELFTADRYKNGIIGSEILRRFVIFLDYKNRDIFLKPSASFNDNSNYDRSGLILLFVGEEITSVKTPIFVRVNEETNYSKKNTSIDFDIRLEISKILEVVKIRPNSPASEIDILEGDRILKLDGKNVNRMNLEEINNLLRSEQGKRIKIQLKRGKAILKRELFLSSQLN</sequence>
<dbReference type="InterPro" id="IPR001478">
    <property type="entry name" value="PDZ"/>
</dbReference>
<proteinExistence type="predicted"/>
<dbReference type="Pfam" id="PF13650">
    <property type="entry name" value="Asp_protease_2"/>
    <property type="match status" value="1"/>
</dbReference>
<dbReference type="EMBL" id="BAAAGG010000005">
    <property type="protein sequence ID" value="GAA0757343.1"/>
    <property type="molecule type" value="Genomic_DNA"/>
</dbReference>
<evidence type="ECO:0000313" key="3">
    <source>
        <dbReference type="Proteomes" id="UP001500185"/>
    </source>
</evidence>
<protein>
    <recommendedName>
        <fullName evidence="1">PDZ domain-containing protein</fullName>
    </recommendedName>
</protein>
<accession>A0ABP3VJE8</accession>
<name>A0ABP3VJE8_9FLAO</name>
<organism evidence="2 3">
    <name type="scientific">Psychroflexus lacisalsi</name>
    <dbReference type="NCBI Taxonomy" id="503928"/>
    <lineage>
        <taxon>Bacteria</taxon>
        <taxon>Pseudomonadati</taxon>
        <taxon>Bacteroidota</taxon>
        <taxon>Flavobacteriia</taxon>
        <taxon>Flavobacteriales</taxon>
        <taxon>Flavobacteriaceae</taxon>
        <taxon>Psychroflexus</taxon>
    </lineage>
</organism>
<evidence type="ECO:0000259" key="1">
    <source>
        <dbReference type="PROSITE" id="PS50106"/>
    </source>
</evidence>
<dbReference type="InterPro" id="IPR021109">
    <property type="entry name" value="Peptidase_aspartic_dom_sf"/>
</dbReference>
<dbReference type="InterPro" id="IPR041489">
    <property type="entry name" value="PDZ_6"/>
</dbReference>
<dbReference type="Proteomes" id="UP001500185">
    <property type="component" value="Unassembled WGS sequence"/>
</dbReference>
<dbReference type="Pfam" id="PF17820">
    <property type="entry name" value="PDZ_6"/>
    <property type="match status" value="1"/>
</dbReference>
<reference evidence="3" key="1">
    <citation type="journal article" date="2019" name="Int. J. Syst. Evol. Microbiol.">
        <title>The Global Catalogue of Microorganisms (GCM) 10K type strain sequencing project: providing services to taxonomists for standard genome sequencing and annotation.</title>
        <authorList>
            <consortium name="The Broad Institute Genomics Platform"/>
            <consortium name="The Broad Institute Genome Sequencing Center for Infectious Disease"/>
            <person name="Wu L."/>
            <person name="Ma J."/>
        </authorList>
    </citation>
    <scope>NUCLEOTIDE SEQUENCE [LARGE SCALE GENOMIC DNA]</scope>
    <source>
        <strain evidence="3">JCM 16231</strain>
    </source>
</reference>
<dbReference type="PROSITE" id="PS50106">
    <property type="entry name" value="PDZ"/>
    <property type="match status" value="1"/>
</dbReference>
<feature type="domain" description="PDZ" evidence="1">
    <location>
        <begin position="343"/>
        <end position="415"/>
    </location>
</feature>
<keyword evidence="3" id="KW-1185">Reference proteome</keyword>
<dbReference type="SMART" id="SM00228">
    <property type="entry name" value="PDZ"/>
    <property type="match status" value="1"/>
</dbReference>